<evidence type="ECO:0000259" key="10">
    <source>
        <dbReference type="Pfam" id="PF10659"/>
    </source>
</evidence>
<keyword evidence="8" id="KW-0449">Lipoprotein</keyword>
<keyword evidence="4" id="KW-0336">GPI-anchor</keyword>
<feature type="non-terminal residue" evidence="12">
    <location>
        <position position="1"/>
    </location>
</feature>
<evidence type="ECO:0000256" key="7">
    <source>
        <dbReference type="ARBA" id="ARBA00023180"/>
    </source>
</evidence>
<name>M4SWN1_9TRYP</name>
<evidence type="ECO:0000256" key="8">
    <source>
        <dbReference type="ARBA" id="ARBA00023288"/>
    </source>
</evidence>
<feature type="compositionally biased region" description="Basic and acidic residues" evidence="9">
    <location>
        <begin position="373"/>
        <end position="410"/>
    </location>
</feature>
<proteinExistence type="predicted"/>
<feature type="region of interest" description="Disordered" evidence="9">
    <location>
        <begin position="319"/>
        <end position="342"/>
    </location>
</feature>
<comment type="subcellular location">
    <subcellularLocation>
        <location evidence="2">Cell membrane</location>
        <topology evidence="2">Lipid-anchor</topology>
        <topology evidence="2">GPI-anchor</topology>
    </subcellularLocation>
</comment>
<evidence type="ECO:0000256" key="1">
    <source>
        <dbReference type="ARBA" id="ARBA00002523"/>
    </source>
</evidence>
<accession>M4SWN1</accession>
<feature type="region of interest" description="Disordered" evidence="9">
    <location>
        <begin position="373"/>
        <end position="428"/>
    </location>
</feature>
<dbReference type="VEuPathDB" id="TriTrypDB:Tb09.v4.0031"/>
<evidence type="ECO:0000256" key="2">
    <source>
        <dbReference type="ARBA" id="ARBA00004609"/>
    </source>
</evidence>
<evidence type="ECO:0000256" key="3">
    <source>
        <dbReference type="ARBA" id="ARBA00022475"/>
    </source>
</evidence>
<dbReference type="VEuPathDB" id="TriTrypDB:Tbg972.8.40"/>
<protein>
    <submittedName>
        <fullName evidence="12">Variant surface glycoprotein 3098</fullName>
    </submittedName>
</protein>
<keyword evidence="3" id="KW-1003">Cell membrane</keyword>
<keyword evidence="7" id="KW-0325">Glycoprotein</keyword>
<evidence type="ECO:0000256" key="4">
    <source>
        <dbReference type="ARBA" id="ARBA00022622"/>
    </source>
</evidence>
<evidence type="ECO:0000256" key="6">
    <source>
        <dbReference type="ARBA" id="ARBA00023136"/>
    </source>
</evidence>
<dbReference type="Pfam" id="PF10659">
    <property type="entry name" value="Trypan_glycop_C"/>
    <property type="match status" value="1"/>
</dbReference>
<comment type="function">
    <text evidence="1">VSG forms a coat on the surface of the parasite. The trypanosome evades the immune response of the host by expressing a series of antigenically distinct VSGs from an estimated 1000 VSG genes.</text>
</comment>
<organism evidence="12">
    <name type="scientific">Trypanosoma brucei</name>
    <dbReference type="NCBI Taxonomy" id="5691"/>
    <lineage>
        <taxon>Eukaryota</taxon>
        <taxon>Discoba</taxon>
        <taxon>Euglenozoa</taxon>
        <taxon>Kinetoplastea</taxon>
        <taxon>Metakinetoplastina</taxon>
        <taxon>Trypanosomatida</taxon>
        <taxon>Trypanosomatidae</taxon>
        <taxon>Trypanosoma</taxon>
    </lineage>
</organism>
<feature type="domain" description="Trypanosome variant surface glycoprotein C-terminal" evidence="10">
    <location>
        <begin position="345"/>
        <end position="426"/>
    </location>
</feature>
<evidence type="ECO:0000256" key="5">
    <source>
        <dbReference type="ARBA" id="ARBA00022729"/>
    </source>
</evidence>
<dbReference type="InterPro" id="IPR019609">
    <property type="entry name" value="Variant_surf_glycoprt_trypan_C"/>
</dbReference>
<keyword evidence="6" id="KW-0472">Membrane</keyword>
<reference evidence="12" key="1">
    <citation type="submission" date="2013-02" db="EMBL/GenBank/DDBJ databases">
        <authorList>
            <person name="Cross G.A.M."/>
            <person name="Kim H.-S."/>
            <person name="Wickstead B."/>
        </authorList>
    </citation>
    <scope>NUCLEOTIDE SEQUENCE</scope>
    <source>
        <strain evidence="12">Lister 427</strain>
    </source>
</reference>
<dbReference type="Pfam" id="PF13206">
    <property type="entry name" value="VSG_B"/>
    <property type="match status" value="1"/>
</dbReference>
<dbReference type="InterPro" id="IPR025932">
    <property type="entry name" value="Trypano_VSG_B_N_dom"/>
</dbReference>
<sequence length="428" mass="45547">PDKPTTLFNLNMTLSETAWRDTFLQKSEDGKKLVKKAPVPDLTGEWKDKWDTWATAAKATADTEANAEIRKETGIAEARAAQLAAIKPEITALAEAAFETYKQLQTAAETPKDDKTIADKVRTAIYGQNKIAEDGDVGKAFTSAATSPKTGCNGGGNAPATKSLLSAVLCVCATSSAGTHKLCNERAAAVKWEQAAVPKATAVTAIRNFCPIRAAQKLTGQGIRQAIYQLTTLVHGVGSDSYIGQPGATCDGSTTAACIKYAGTATGGAPNLDKIAWIAQLNSAADDIEARSKNNQKTETIKNELNRAEQLALKIAAHAKTRKTPTETSGALPKQQTETTFNAAKDDEKTCKKLEDKGCVFKENGAEVKKCSFSEEGEKAAEKAEKAEKENQGGNDGKKEEKCSGKKSADECTGNCKWNGTECKDPLF</sequence>
<feature type="compositionally biased region" description="Polar residues" evidence="9">
    <location>
        <begin position="326"/>
        <end position="342"/>
    </location>
</feature>
<dbReference type="EMBL" id="KC611711">
    <property type="protein sequence ID" value="AGH59142.1"/>
    <property type="molecule type" value="Genomic_DNA"/>
</dbReference>
<dbReference type="GO" id="GO:0098552">
    <property type="term" value="C:side of membrane"/>
    <property type="evidence" value="ECO:0007669"/>
    <property type="project" value="UniProtKB-KW"/>
</dbReference>
<feature type="domain" description="Trypanosome variant surface glycoprotein B-type N-terminal" evidence="11">
    <location>
        <begin position="5"/>
        <end position="306"/>
    </location>
</feature>
<dbReference type="AlphaFoldDB" id="M4SWN1"/>
<reference evidence="12" key="2">
    <citation type="journal article" date="2014" name="Mol. Biochem. Parasitol.">
        <title>Capturing the variant surface glycoprotein repertoire (the VSGnome) of Trypanosoma brucei Lister 427.</title>
        <authorList>
            <person name="Cross G.A."/>
            <person name="Kim H.S."/>
            <person name="Wickstead B."/>
        </authorList>
    </citation>
    <scope>NUCLEOTIDE SEQUENCE</scope>
    <source>
        <strain evidence="12">Lister 427</strain>
    </source>
</reference>
<evidence type="ECO:0000313" key="12">
    <source>
        <dbReference type="EMBL" id="AGH59142.1"/>
    </source>
</evidence>
<dbReference type="GO" id="GO:0005886">
    <property type="term" value="C:plasma membrane"/>
    <property type="evidence" value="ECO:0007669"/>
    <property type="project" value="UniProtKB-SubCell"/>
</dbReference>
<evidence type="ECO:0000256" key="9">
    <source>
        <dbReference type="SAM" id="MobiDB-lite"/>
    </source>
</evidence>
<keyword evidence="5" id="KW-0732">Signal</keyword>
<evidence type="ECO:0000259" key="11">
    <source>
        <dbReference type="Pfam" id="PF13206"/>
    </source>
</evidence>